<keyword evidence="2" id="KW-1185">Reference proteome</keyword>
<dbReference type="RefSeq" id="WP_378110473.1">
    <property type="nucleotide sequence ID" value="NZ_JBHSNC010000010.1"/>
</dbReference>
<protein>
    <submittedName>
        <fullName evidence="1">Uncharacterized protein</fullName>
    </submittedName>
</protein>
<organism evidence="1 2">
    <name type="scientific">Cohnella yongneupensis</name>
    <dbReference type="NCBI Taxonomy" id="425006"/>
    <lineage>
        <taxon>Bacteria</taxon>
        <taxon>Bacillati</taxon>
        <taxon>Bacillota</taxon>
        <taxon>Bacilli</taxon>
        <taxon>Bacillales</taxon>
        <taxon>Paenibacillaceae</taxon>
        <taxon>Cohnella</taxon>
    </lineage>
</organism>
<accession>A0ABW0QYF0</accession>
<reference evidence="2" key="1">
    <citation type="journal article" date="2019" name="Int. J. Syst. Evol. Microbiol.">
        <title>The Global Catalogue of Microorganisms (GCM) 10K type strain sequencing project: providing services to taxonomists for standard genome sequencing and annotation.</title>
        <authorList>
            <consortium name="The Broad Institute Genomics Platform"/>
            <consortium name="The Broad Institute Genome Sequencing Center for Infectious Disease"/>
            <person name="Wu L."/>
            <person name="Ma J."/>
        </authorList>
    </citation>
    <scope>NUCLEOTIDE SEQUENCE [LARGE SCALE GENOMIC DNA]</scope>
    <source>
        <strain evidence="2">CGMCC 1.18578</strain>
    </source>
</reference>
<gene>
    <name evidence="1" type="ORF">ACFPQ4_04055</name>
</gene>
<name>A0ABW0QYF0_9BACL</name>
<dbReference type="Proteomes" id="UP001596108">
    <property type="component" value="Unassembled WGS sequence"/>
</dbReference>
<proteinExistence type="predicted"/>
<evidence type="ECO:0000313" key="2">
    <source>
        <dbReference type="Proteomes" id="UP001596108"/>
    </source>
</evidence>
<sequence>MNDMPSVKVIAMLQGRQSLPALTPQYVWHPGLAQDIAALSEEELAGNHPDGKLSAPAWKAALHLWNDDLEAAHELVQELHSATGSALHGIVHRREGDYDNAKYWFMRSGDHPAYHGLQARAATLLEKEPSSSGTIGQALNAIRHQGSWNPSLFANTIEIHETRTNGDDSALRSLLERLQQQELEAMLRFIGGRVAGGQDEPL</sequence>
<comment type="caution">
    <text evidence="1">The sequence shown here is derived from an EMBL/GenBank/DDBJ whole genome shotgun (WGS) entry which is preliminary data.</text>
</comment>
<evidence type="ECO:0000313" key="1">
    <source>
        <dbReference type="EMBL" id="MFC5528627.1"/>
    </source>
</evidence>
<dbReference type="EMBL" id="JBHSNC010000010">
    <property type="protein sequence ID" value="MFC5528627.1"/>
    <property type="molecule type" value="Genomic_DNA"/>
</dbReference>